<feature type="signal peptide" evidence="1">
    <location>
        <begin position="1"/>
        <end position="29"/>
    </location>
</feature>
<proteinExistence type="predicted"/>
<evidence type="ECO:0000256" key="1">
    <source>
        <dbReference type="SAM" id="SignalP"/>
    </source>
</evidence>
<evidence type="ECO:0000313" key="2">
    <source>
        <dbReference type="EMBL" id="JAP15919.1"/>
    </source>
</evidence>
<name>A0A0V0H6D5_SOLCH</name>
<feature type="chain" id="PRO_5006865724" evidence="1">
    <location>
        <begin position="30"/>
        <end position="97"/>
    </location>
</feature>
<accession>A0A0V0H6D5</accession>
<protein>
    <submittedName>
        <fullName evidence="2">Putative ovule protein</fullName>
    </submittedName>
</protein>
<dbReference type="EMBL" id="GEDG01024509">
    <property type="protein sequence ID" value="JAP15919.1"/>
    <property type="molecule type" value="Transcribed_RNA"/>
</dbReference>
<organism evidence="2">
    <name type="scientific">Solanum chacoense</name>
    <name type="common">Chaco potato</name>
    <dbReference type="NCBI Taxonomy" id="4108"/>
    <lineage>
        <taxon>Eukaryota</taxon>
        <taxon>Viridiplantae</taxon>
        <taxon>Streptophyta</taxon>
        <taxon>Embryophyta</taxon>
        <taxon>Tracheophyta</taxon>
        <taxon>Spermatophyta</taxon>
        <taxon>Magnoliopsida</taxon>
        <taxon>eudicotyledons</taxon>
        <taxon>Gunneridae</taxon>
        <taxon>Pentapetalae</taxon>
        <taxon>asterids</taxon>
        <taxon>lamiids</taxon>
        <taxon>Solanales</taxon>
        <taxon>Solanaceae</taxon>
        <taxon>Solanoideae</taxon>
        <taxon>Solaneae</taxon>
        <taxon>Solanum</taxon>
    </lineage>
</organism>
<reference evidence="2" key="1">
    <citation type="submission" date="2015-12" db="EMBL/GenBank/DDBJ databases">
        <title>Gene expression during late stages of embryo sac development: a critical building block for successful pollen-pistil interactions.</title>
        <authorList>
            <person name="Liu Y."/>
            <person name="Joly V."/>
            <person name="Sabar M."/>
            <person name="Matton D.P."/>
        </authorList>
    </citation>
    <scope>NUCLEOTIDE SEQUENCE</scope>
</reference>
<dbReference type="AlphaFoldDB" id="A0A0V0H6D5"/>
<keyword evidence="1" id="KW-0732">Signal</keyword>
<sequence>MVAFGLLQLFFQLSYDVLVFLFLLDPSRMSPNVAGSRNHDRYPGTTFPYFAPQPFHLAKKLYSQTRSSEYQCYQRQNLAGCQIQIYSYHHLVGFLEL</sequence>